<dbReference type="InterPro" id="IPR032854">
    <property type="entry name" value="ALKBH3"/>
</dbReference>
<dbReference type="PANTHER" id="PTHR31212:SF4">
    <property type="entry name" value="ALPHA-KETOGLUTARATE-DEPENDENT DIOXYGENASE ALKB HOMOLOG 3"/>
    <property type="match status" value="1"/>
</dbReference>
<gene>
    <name evidence="4" type="ORF">PCANC_23793</name>
</gene>
<name>A0A2N5TLD6_9BASI</name>
<feature type="compositionally biased region" description="Polar residues" evidence="1">
    <location>
        <begin position="97"/>
        <end position="124"/>
    </location>
</feature>
<evidence type="ECO:0000259" key="2">
    <source>
        <dbReference type="PROSITE" id="PS51140"/>
    </source>
</evidence>
<protein>
    <recommendedName>
        <fullName evidence="6">Fe2OG dioxygenase domain-containing protein</fullName>
    </recommendedName>
</protein>
<keyword evidence="5" id="KW-1185">Reference proteome</keyword>
<feature type="domain" description="Fe2OG dioxygenase" evidence="3">
    <location>
        <begin position="346"/>
        <end position="463"/>
    </location>
</feature>
<reference evidence="4 5" key="1">
    <citation type="submission" date="2017-11" db="EMBL/GenBank/DDBJ databases">
        <title>De novo assembly and phasing of dikaryotic genomes from two isolates of Puccinia coronata f. sp. avenae, the causal agent of oat crown rust.</title>
        <authorList>
            <person name="Miller M.E."/>
            <person name="Zhang Y."/>
            <person name="Omidvar V."/>
            <person name="Sperschneider J."/>
            <person name="Schwessinger B."/>
            <person name="Raley C."/>
            <person name="Palmer J.M."/>
            <person name="Garnica D."/>
            <person name="Upadhyaya N."/>
            <person name="Rathjen J."/>
            <person name="Taylor J.M."/>
            <person name="Park R.F."/>
            <person name="Dodds P.N."/>
            <person name="Hirsch C.D."/>
            <person name="Kianian S.F."/>
            <person name="Figueroa M."/>
        </authorList>
    </citation>
    <scope>NUCLEOTIDE SEQUENCE [LARGE SCALE GENOMIC DNA]</scope>
    <source>
        <strain evidence="4">12NC29</strain>
    </source>
</reference>
<dbReference type="GO" id="GO:0043130">
    <property type="term" value="F:ubiquitin binding"/>
    <property type="evidence" value="ECO:0007669"/>
    <property type="project" value="InterPro"/>
</dbReference>
<dbReference type="PANTHER" id="PTHR31212">
    <property type="entry name" value="ALPHA-KETOGLUTARATE-DEPENDENT DIOXYGENASE ALKB HOMOLOG 3"/>
    <property type="match status" value="1"/>
</dbReference>
<evidence type="ECO:0000259" key="3">
    <source>
        <dbReference type="PROSITE" id="PS51471"/>
    </source>
</evidence>
<feature type="domain" description="CUE" evidence="2">
    <location>
        <begin position="18"/>
        <end position="61"/>
    </location>
</feature>
<evidence type="ECO:0000313" key="5">
    <source>
        <dbReference type="Proteomes" id="UP000235388"/>
    </source>
</evidence>
<comment type="caution">
    <text evidence="4">The sequence shown here is derived from an EMBL/GenBank/DDBJ whole genome shotgun (WGS) entry which is preliminary data.</text>
</comment>
<evidence type="ECO:0000256" key="1">
    <source>
        <dbReference type="SAM" id="MobiDB-lite"/>
    </source>
</evidence>
<dbReference type="Proteomes" id="UP000235388">
    <property type="component" value="Unassembled WGS sequence"/>
</dbReference>
<sequence>MSSARAELDSADPPGSESLDASIATLASIFEDHDCEQLQAALHANHSNLDLAIDYLIRQSRHEAQPDPVLRHSPRRPRQRSPENLSSNKKRRSNSLQSWLSPAGNQHKTPQTSRASLDDQNSSLNKHERSQGPSGSQRSPYPGSQVATLRKPVVSTSSLRPMHEVLGQSSSLQSFSLPPKPIKRATLPPLFLSTPQQVSKHLPCCSLIYGILPKPLAWNLYDAMVQDCNGTAEGKKKPWIRNRWWLADREVQSPHSTAFFIAKPTAHESLAGNYNESAQYWYAGKPLEEDAQPRYFLDEMDEARSTIESTVNQLLSNDPEILVRAQRDPQSNPITRYDQEWHGPWRANVAASNCYRGSKENVGWHADQLTYLGPYPTIASLSLGTTRQFRLRPVANMHQRDPEPMRTFSISLPHNSLLVMHGGCQERYKHCIPPQTSLDVFKNPLEPTDTRIERINITFRFYRPDFQPSRKISTPAASSSSSSAAAATAAPSHGIITPQPAPQVSVTPRCHCGIPAVLRADQKGKVAASHSRQLRHAAECSGQTNAHVDFQFFWHCQAGQQNAGRGCTFFQILNFDSESRGPCLGDIKKQTVKSGGELGTEAV</sequence>
<dbReference type="GO" id="GO:0051213">
    <property type="term" value="F:dioxygenase activity"/>
    <property type="evidence" value="ECO:0007669"/>
    <property type="project" value="InterPro"/>
</dbReference>
<dbReference type="SUPFAM" id="SSF51197">
    <property type="entry name" value="Clavaminate synthase-like"/>
    <property type="match status" value="1"/>
</dbReference>
<dbReference type="InterPro" id="IPR037151">
    <property type="entry name" value="AlkB-like_sf"/>
</dbReference>
<feature type="region of interest" description="Disordered" evidence="1">
    <location>
        <begin position="63"/>
        <end position="150"/>
    </location>
</feature>
<dbReference type="AlphaFoldDB" id="A0A2N5TLD6"/>
<dbReference type="InterPro" id="IPR005123">
    <property type="entry name" value="Oxoglu/Fe-dep_dioxygenase_dom"/>
</dbReference>
<accession>A0A2N5TLD6</accession>
<dbReference type="OrthoDB" id="545910at2759"/>
<dbReference type="CDD" id="cd14279">
    <property type="entry name" value="CUE"/>
    <property type="match status" value="1"/>
</dbReference>
<evidence type="ECO:0000313" key="4">
    <source>
        <dbReference type="EMBL" id="PLW26305.1"/>
    </source>
</evidence>
<dbReference type="PROSITE" id="PS51140">
    <property type="entry name" value="CUE"/>
    <property type="match status" value="1"/>
</dbReference>
<dbReference type="InterPro" id="IPR027450">
    <property type="entry name" value="AlkB-like"/>
</dbReference>
<proteinExistence type="predicted"/>
<dbReference type="InterPro" id="IPR003892">
    <property type="entry name" value="CUE"/>
</dbReference>
<dbReference type="EMBL" id="PGCJ01000551">
    <property type="protein sequence ID" value="PLW26305.1"/>
    <property type="molecule type" value="Genomic_DNA"/>
</dbReference>
<evidence type="ECO:0008006" key="6">
    <source>
        <dbReference type="Google" id="ProtNLM"/>
    </source>
</evidence>
<dbReference type="GO" id="GO:0006307">
    <property type="term" value="P:DNA alkylation repair"/>
    <property type="evidence" value="ECO:0007669"/>
    <property type="project" value="InterPro"/>
</dbReference>
<dbReference type="Pfam" id="PF13532">
    <property type="entry name" value="2OG-FeII_Oxy_2"/>
    <property type="match status" value="1"/>
</dbReference>
<dbReference type="Gene3D" id="2.60.120.590">
    <property type="entry name" value="Alpha-ketoglutarate-dependent dioxygenase AlkB-like"/>
    <property type="match status" value="1"/>
</dbReference>
<organism evidence="4 5">
    <name type="scientific">Puccinia coronata f. sp. avenae</name>
    <dbReference type="NCBI Taxonomy" id="200324"/>
    <lineage>
        <taxon>Eukaryota</taxon>
        <taxon>Fungi</taxon>
        <taxon>Dikarya</taxon>
        <taxon>Basidiomycota</taxon>
        <taxon>Pucciniomycotina</taxon>
        <taxon>Pucciniomycetes</taxon>
        <taxon>Pucciniales</taxon>
        <taxon>Pucciniaceae</taxon>
        <taxon>Puccinia</taxon>
    </lineage>
</organism>
<dbReference type="STRING" id="200324.A0A2N5TLD6"/>
<dbReference type="PROSITE" id="PS51471">
    <property type="entry name" value="FE2OG_OXY"/>
    <property type="match status" value="1"/>
</dbReference>